<dbReference type="EMBL" id="CP037968">
    <property type="protein sequence ID" value="QYZ80062.1"/>
    <property type="molecule type" value="Genomic_DNA"/>
</dbReference>
<keyword evidence="1" id="KW-0472">Membrane</keyword>
<dbReference type="AlphaFoldDB" id="A0A8G1A2N7"/>
<proteinExistence type="predicted"/>
<feature type="transmembrane region" description="Helical" evidence="1">
    <location>
        <begin position="238"/>
        <end position="258"/>
    </location>
</feature>
<evidence type="ECO:0000313" key="3">
    <source>
        <dbReference type="Proteomes" id="UP000826709"/>
    </source>
</evidence>
<sequence length="262" mass="28522">MKKRLFVLFAALVLCQCVSAHMPGASPAPEVDLGPIVVSENGEPVEITLDDVGAYHGALEGKNPDVCICCGCTYRALLSGIQEIWGDEIPERSDIGLKCWLISNGSVHAAWYVTGTGPGMDPAYRGEVEFIGVDGVPIASLTQSAIKKNSKARTLESFRFEITQRSSGTSVERTVSGEIFPEGFAEMRKKVKFEKTATPDEIKQFVSDYSATRDAVLQMPDYELFNEVEEPEEEAPDVMGGGIFLALLGVLCVGLIVMHRRQ</sequence>
<dbReference type="RefSeq" id="WP_220681373.1">
    <property type="nucleotide sequence ID" value="NZ_CP037968.1"/>
</dbReference>
<reference evidence="2" key="2">
    <citation type="submission" date="2019-03" db="EMBL/GenBank/DDBJ databases">
        <authorList>
            <person name="Chen S.-C."/>
            <person name="Wu S.-Y."/>
            <person name="Lai M.-C."/>
        </authorList>
    </citation>
    <scope>NUCLEOTIDE SEQUENCE</scope>
    <source>
        <strain evidence="2">ML15</strain>
    </source>
</reference>
<keyword evidence="1" id="KW-1133">Transmembrane helix</keyword>
<evidence type="ECO:0000256" key="1">
    <source>
        <dbReference type="SAM" id="Phobius"/>
    </source>
</evidence>
<evidence type="ECO:0000313" key="2">
    <source>
        <dbReference type="EMBL" id="QYZ80062.1"/>
    </source>
</evidence>
<name>A0A8G1A2N7_9EURY</name>
<dbReference type="Proteomes" id="UP000826709">
    <property type="component" value="Chromosome"/>
</dbReference>
<reference evidence="2" key="1">
    <citation type="journal article" date="2005" name="Int. J. Syst. Evol. Microbiol.">
        <title>Methanofollis formosanus sp. nov., isolated from a fish pond.</title>
        <authorList>
            <person name="Wu S.Y."/>
            <person name="Chen S.C."/>
            <person name="Lai M.C."/>
        </authorList>
    </citation>
    <scope>NUCLEOTIDE SEQUENCE</scope>
    <source>
        <strain evidence="2">ML15</strain>
    </source>
</reference>
<keyword evidence="3" id="KW-1185">Reference proteome</keyword>
<keyword evidence="1" id="KW-0812">Transmembrane</keyword>
<dbReference type="OrthoDB" id="110332at2157"/>
<gene>
    <name evidence="2" type="ORF">E2N92_11810</name>
</gene>
<protein>
    <submittedName>
        <fullName evidence="2">Uncharacterized protein</fullName>
    </submittedName>
</protein>
<dbReference type="KEGG" id="mfk:E2N92_11810"/>
<accession>A0A8G1A2N7</accession>
<organism evidence="2 3">
    <name type="scientific">Methanofollis formosanus</name>
    <dbReference type="NCBI Taxonomy" id="299308"/>
    <lineage>
        <taxon>Archaea</taxon>
        <taxon>Methanobacteriati</taxon>
        <taxon>Methanobacteriota</taxon>
        <taxon>Stenosarchaea group</taxon>
        <taxon>Methanomicrobia</taxon>
        <taxon>Methanomicrobiales</taxon>
        <taxon>Methanomicrobiaceae</taxon>
        <taxon>Methanofollis</taxon>
    </lineage>
</organism>